<accession>A0AAV7L0J4</accession>
<dbReference type="AlphaFoldDB" id="A0AAV7L0J4"/>
<reference evidence="2" key="1">
    <citation type="journal article" date="2022" name="bioRxiv">
        <title>Sequencing and chromosome-scale assembly of the giantPleurodeles waltlgenome.</title>
        <authorList>
            <person name="Brown T."/>
            <person name="Elewa A."/>
            <person name="Iarovenko S."/>
            <person name="Subramanian E."/>
            <person name="Araus A.J."/>
            <person name="Petzold A."/>
            <person name="Susuki M."/>
            <person name="Suzuki K.-i.T."/>
            <person name="Hayashi T."/>
            <person name="Toyoda A."/>
            <person name="Oliveira C."/>
            <person name="Osipova E."/>
            <person name="Leigh N.D."/>
            <person name="Simon A."/>
            <person name="Yun M.H."/>
        </authorList>
    </citation>
    <scope>NUCLEOTIDE SEQUENCE</scope>
    <source>
        <strain evidence="2">20211129_DDA</strain>
        <tissue evidence="2">Liver</tissue>
    </source>
</reference>
<evidence type="ECO:0000313" key="2">
    <source>
        <dbReference type="EMBL" id="KAJ1085236.1"/>
    </source>
</evidence>
<evidence type="ECO:0000256" key="1">
    <source>
        <dbReference type="SAM" id="MobiDB-lite"/>
    </source>
</evidence>
<proteinExistence type="predicted"/>
<comment type="caution">
    <text evidence="2">The sequence shown here is derived from an EMBL/GenBank/DDBJ whole genome shotgun (WGS) entry which is preliminary data.</text>
</comment>
<protein>
    <submittedName>
        <fullName evidence="2">Uncharacterized protein</fullName>
    </submittedName>
</protein>
<feature type="region of interest" description="Disordered" evidence="1">
    <location>
        <begin position="48"/>
        <end position="70"/>
    </location>
</feature>
<gene>
    <name evidence="2" type="ORF">NDU88_005369</name>
</gene>
<name>A0AAV7L0J4_PLEWA</name>
<dbReference type="Proteomes" id="UP001066276">
    <property type="component" value="Chromosome 12"/>
</dbReference>
<keyword evidence="3" id="KW-1185">Reference proteome</keyword>
<organism evidence="2 3">
    <name type="scientific">Pleurodeles waltl</name>
    <name type="common">Iberian ribbed newt</name>
    <dbReference type="NCBI Taxonomy" id="8319"/>
    <lineage>
        <taxon>Eukaryota</taxon>
        <taxon>Metazoa</taxon>
        <taxon>Chordata</taxon>
        <taxon>Craniata</taxon>
        <taxon>Vertebrata</taxon>
        <taxon>Euteleostomi</taxon>
        <taxon>Amphibia</taxon>
        <taxon>Batrachia</taxon>
        <taxon>Caudata</taxon>
        <taxon>Salamandroidea</taxon>
        <taxon>Salamandridae</taxon>
        <taxon>Pleurodelinae</taxon>
        <taxon>Pleurodeles</taxon>
    </lineage>
</organism>
<feature type="compositionally biased region" description="Basic and acidic residues" evidence="1">
    <location>
        <begin position="57"/>
        <end position="70"/>
    </location>
</feature>
<evidence type="ECO:0000313" key="3">
    <source>
        <dbReference type="Proteomes" id="UP001066276"/>
    </source>
</evidence>
<sequence length="70" mass="7968">MDGRNKEAVEKPESMSLWLEEELQRYNVKQKEDTNIPLSAMFLEARKGDVTSAEGTARLEDETRADSPPQ</sequence>
<dbReference type="EMBL" id="JANPWB010000016">
    <property type="protein sequence ID" value="KAJ1085236.1"/>
    <property type="molecule type" value="Genomic_DNA"/>
</dbReference>